<evidence type="ECO:0000313" key="3">
    <source>
        <dbReference type="RefSeq" id="XP_029656861.1"/>
    </source>
</evidence>
<protein>
    <submittedName>
        <fullName evidence="3">Uncharacterized protein LOC115230889</fullName>
    </submittedName>
</protein>
<feature type="non-terminal residue" evidence="3">
    <location>
        <position position="134"/>
    </location>
</feature>
<organism evidence="2 3">
    <name type="scientific">Octopus sinensis</name>
    <name type="common">East Asian common octopus</name>
    <dbReference type="NCBI Taxonomy" id="2607531"/>
    <lineage>
        <taxon>Eukaryota</taxon>
        <taxon>Metazoa</taxon>
        <taxon>Spiralia</taxon>
        <taxon>Lophotrochozoa</taxon>
        <taxon>Mollusca</taxon>
        <taxon>Cephalopoda</taxon>
        <taxon>Coleoidea</taxon>
        <taxon>Octopodiformes</taxon>
        <taxon>Octopoda</taxon>
        <taxon>Incirrata</taxon>
        <taxon>Octopodidae</taxon>
        <taxon>Octopus</taxon>
    </lineage>
</organism>
<dbReference type="RefSeq" id="XP_029656861.1">
    <property type="nucleotide sequence ID" value="XM_029801001.1"/>
</dbReference>
<evidence type="ECO:0000313" key="2">
    <source>
        <dbReference type="Proteomes" id="UP000515154"/>
    </source>
</evidence>
<dbReference type="AlphaFoldDB" id="A0A6P7U7A1"/>
<gene>
    <name evidence="3" type="primary">LOC115230889</name>
</gene>
<dbReference type="Proteomes" id="UP000515154">
    <property type="component" value="Unplaced"/>
</dbReference>
<feature type="region of interest" description="Disordered" evidence="1">
    <location>
        <begin position="103"/>
        <end position="134"/>
    </location>
</feature>
<feature type="compositionally biased region" description="Low complexity" evidence="1">
    <location>
        <begin position="103"/>
        <end position="128"/>
    </location>
</feature>
<proteinExistence type="predicted"/>
<dbReference type="KEGG" id="osn:115230889"/>
<accession>A0A6P7U7A1</accession>
<evidence type="ECO:0000256" key="1">
    <source>
        <dbReference type="SAM" id="MobiDB-lite"/>
    </source>
</evidence>
<name>A0A6P7U7A1_9MOLL</name>
<reference evidence="3" key="1">
    <citation type="submission" date="2025-08" db="UniProtKB">
        <authorList>
            <consortium name="RefSeq"/>
        </authorList>
    </citation>
    <scope>IDENTIFICATION</scope>
</reference>
<keyword evidence="2" id="KW-1185">Reference proteome</keyword>
<sequence length="134" mass="14656">MVKEREAEVRQAAAVKEKQVEEVVKEWVEVGTKIAKEEEEGGFGKKETEKGESLRDVVCIEETGDDWIRTPDRQTPGRKSVRIDETVNVITEDSPSVLEEITTTNSTTTTTTDTGSDDTTTTTTSSTTISGVAT</sequence>